<feature type="region of interest" description="Disordered" evidence="1">
    <location>
        <begin position="287"/>
        <end position="307"/>
    </location>
</feature>
<feature type="compositionally biased region" description="Polar residues" evidence="1">
    <location>
        <begin position="298"/>
        <end position="307"/>
    </location>
</feature>
<dbReference type="AlphaFoldDB" id="A0AAE3FFR4"/>
<protein>
    <submittedName>
        <fullName evidence="2">DUF4097 family beta strand repeat-containing protein</fullName>
    </submittedName>
</protein>
<evidence type="ECO:0000313" key="3">
    <source>
        <dbReference type="Proteomes" id="UP001139365"/>
    </source>
</evidence>
<proteinExistence type="predicted"/>
<sequence length="307" mass="32699">MKPTSLIFLALSLILLVGGFMVCGVAKSMAKNQGIRIYDQEINKDGDSVYTYNIADDTVTKLALKFSGIDVHIRGSESESYIELKNFDANSYSTTLTGSTVTVDGTVGFMSSLIDMSGGGIRFKGLRYFLMEKPSGDRQKSITVCISRNSGLKSLNVTSEKGDVYLSDIAGGIEYSISTTDSDIFLDGVRTTDIENVNSFATLTAVRGSITVKSSSMQLIKMTAEEGNITVDASTGTVSSDFITYDIKATEGAINYNGTDYEGELKITSPDEKSKIKAEITKGVVRITDAPSGGTDPGSGNETAPGN</sequence>
<gene>
    <name evidence="2" type="ORF">MR241_00120</name>
</gene>
<dbReference type="Proteomes" id="UP001139365">
    <property type="component" value="Unassembled WGS sequence"/>
</dbReference>
<dbReference type="EMBL" id="JALEMU010000002">
    <property type="protein sequence ID" value="MCI5754685.1"/>
    <property type="molecule type" value="Genomic_DNA"/>
</dbReference>
<evidence type="ECO:0000313" key="2">
    <source>
        <dbReference type="EMBL" id="MCI5754685.1"/>
    </source>
</evidence>
<name>A0AAE3FFR4_9BACT</name>
<organism evidence="2 3">
    <name type="scientific">Candidatus Colimorpha enterica</name>
    <dbReference type="NCBI Taxonomy" id="3083063"/>
    <lineage>
        <taxon>Bacteria</taxon>
        <taxon>Pseudomonadati</taxon>
        <taxon>Bacteroidota</taxon>
        <taxon>Bacteroidia</taxon>
        <taxon>Bacteroidales</taxon>
        <taxon>Candidatus Colimorpha</taxon>
    </lineage>
</organism>
<comment type="caution">
    <text evidence="2">The sequence shown here is derived from an EMBL/GenBank/DDBJ whole genome shotgun (WGS) entry which is preliminary data.</text>
</comment>
<accession>A0AAE3FFR4</accession>
<evidence type="ECO:0000256" key="1">
    <source>
        <dbReference type="SAM" id="MobiDB-lite"/>
    </source>
</evidence>
<reference evidence="2 3" key="1">
    <citation type="submission" date="2022-03" db="EMBL/GenBank/DDBJ databases">
        <title>Metagenome-assembled genomes from swine fecal metagenomes.</title>
        <authorList>
            <person name="Holman D.B."/>
            <person name="Kommadath A."/>
        </authorList>
    </citation>
    <scope>NUCLEOTIDE SEQUENCE [LARGE SCALE GENOMIC DNA]</scope>
    <source>
        <strain evidence="2">SUG147</strain>
    </source>
</reference>